<dbReference type="Proteomes" id="UP001210339">
    <property type="component" value="Chromosome"/>
</dbReference>
<name>A0ABY7QW34_9FIRM</name>
<sequence>MKTLKIKCDHSIIDDFKYEVFDGNTLVYEGYVDIFSPIINFLKAEGIYQSKIRVFDMDNKQVLKIYKHVRNFLNDVLFTMFIDDRTIAVREGKNFRVPDLYFRSSFGRLTVFGEVKAQSYRVLLGDDVVLTIQGTTEKMRKTYILSWDESYDKDCLEFVGIALILDSLYHDY</sequence>
<evidence type="ECO:0000313" key="2">
    <source>
        <dbReference type="Proteomes" id="UP001210339"/>
    </source>
</evidence>
<dbReference type="EMBL" id="CP115667">
    <property type="protein sequence ID" value="WBW50128.1"/>
    <property type="molecule type" value="Genomic_DNA"/>
</dbReference>
<organism evidence="1 2">
    <name type="scientific">Peptoniphilus equinus</name>
    <dbReference type="NCBI Taxonomy" id="3016343"/>
    <lineage>
        <taxon>Bacteria</taxon>
        <taxon>Bacillati</taxon>
        <taxon>Bacillota</taxon>
        <taxon>Tissierellia</taxon>
        <taxon>Tissierellales</taxon>
        <taxon>Peptoniphilaceae</taxon>
        <taxon>Peptoniphilus</taxon>
    </lineage>
</organism>
<keyword evidence="2" id="KW-1185">Reference proteome</keyword>
<reference evidence="1 2" key="1">
    <citation type="submission" date="2023-01" db="EMBL/GenBank/DDBJ databases">
        <authorList>
            <person name="Lee S.H."/>
            <person name="Jung H.S."/>
            <person name="Yun J.U."/>
        </authorList>
    </citation>
    <scope>NUCLEOTIDE SEQUENCE [LARGE SCALE GENOMIC DNA]</scope>
    <source>
        <strain evidence="1 2">CBA3646</strain>
    </source>
</reference>
<dbReference type="RefSeq" id="WP_271191659.1">
    <property type="nucleotide sequence ID" value="NZ_CP115667.1"/>
</dbReference>
<evidence type="ECO:0000313" key="1">
    <source>
        <dbReference type="EMBL" id="WBW50128.1"/>
    </source>
</evidence>
<gene>
    <name evidence="1" type="ORF">O6R05_00785</name>
</gene>
<proteinExistence type="predicted"/>
<evidence type="ECO:0008006" key="3">
    <source>
        <dbReference type="Google" id="ProtNLM"/>
    </source>
</evidence>
<accession>A0ABY7QW34</accession>
<protein>
    <recommendedName>
        <fullName evidence="3">LURP-one-related family protein</fullName>
    </recommendedName>
</protein>